<organism evidence="1">
    <name type="scientific">Rhizobium rhizogenes</name>
    <name type="common">Agrobacterium rhizogenes</name>
    <dbReference type="NCBI Taxonomy" id="359"/>
    <lineage>
        <taxon>Bacteria</taxon>
        <taxon>Pseudomonadati</taxon>
        <taxon>Pseudomonadota</taxon>
        <taxon>Alphaproteobacteria</taxon>
        <taxon>Hyphomicrobiales</taxon>
        <taxon>Rhizobiaceae</taxon>
        <taxon>Rhizobium/Agrobacterium group</taxon>
        <taxon>Rhizobium</taxon>
    </lineage>
</organism>
<keyword evidence="1" id="KW-0614">Plasmid</keyword>
<dbReference type="EMBL" id="MK318974">
    <property type="protein sequence ID" value="QCL10058.1"/>
    <property type="molecule type" value="Genomic_DNA"/>
</dbReference>
<gene>
    <name evidence="1" type="ORF">pC5.8d_755</name>
</gene>
<name>A0A7S5DQZ7_RHIRH</name>
<geneLocation type="plasmid" evidence="1">
    <name>pColt5.8d</name>
</geneLocation>
<proteinExistence type="predicted"/>
<accession>A0A7S5DQZ7</accession>
<reference evidence="1" key="1">
    <citation type="submission" date="2018-12" db="EMBL/GenBank/DDBJ databases">
        <title>Three Rhizobium rhizogenes strains isolated from the same crown gall tumor carry diverse plasmids.</title>
        <authorList>
            <person name="Pulawska J."/>
            <person name="Kuzmanovic N."/>
        </authorList>
    </citation>
    <scope>NUCLEOTIDE SEQUENCE</scope>
    <source>
        <strain evidence="1">Colt5.8</strain>
        <plasmid evidence="1">pColt5.8d</plasmid>
    </source>
</reference>
<dbReference type="AlphaFoldDB" id="A0A7S5DQZ7"/>
<sequence>MLDTIAVGASGAAATPAPIEINPRMNNPAAPDLNADIVKVSRQI</sequence>
<protein>
    <submittedName>
        <fullName evidence="1">Uncharacterized protein</fullName>
    </submittedName>
</protein>
<evidence type="ECO:0000313" key="1">
    <source>
        <dbReference type="EMBL" id="QCL10058.1"/>
    </source>
</evidence>